<organism evidence="7 8">
    <name type="scientific">Rozella allomycis (strain CSF55)</name>
    <dbReference type="NCBI Taxonomy" id="988480"/>
    <lineage>
        <taxon>Eukaryota</taxon>
        <taxon>Fungi</taxon>
        <taxon>Fungi incertae sedis</taxon>
        <taxon>Cryptomycota</taxon>
        <taxon>Cryptomycota incertae sedis</taxon>
        <taxon>Rozella</taxon>
    </lineage>
</organism>
<dbReference type="InterPro" id="IPR036823">
    <property type="entry name" value="Ribosomal_uS7_dom_sf"/>
</dbReference>
<comment type="similarity">
    <text evidence="1 5">Belongs to the universal ribosomal protein uS7 family.</text>
</comment>
<dbReference type="NCBIfam" id="NF003106">
    <property type="entry name" value="PRK04027.1"/>
    <property type="match status" value="1"/>
</dbReference>
<dbReference type="GO" id="GO:0015935">
    <property type="term" value="C:small ribosomal subunit"/>
    <property type="evidence" value="ECO:0007669"/>
    <property type="project" value="InterPro"/>
</dbReference>
<dbReference type="EMBL" id="KE561167">
    <property type="protein sequence ID" value="EPZ32233.1"/>
    <property type="molecule type" value="Genomic_DNA"/>
</dbReference>
<dbReference type="FunFam" id="1.10.455.10:FF:000002">
    <property type="entry name" value="40S ribosomal protein S5"/>
    <property type="match status" value="1"/>
</dbReference>
<dbReference type="CDD" id="cd14867">
    <property type="entry name" value="uS7_Eukaryote"/>
    <property type="match status" value="1"/>
</dbReference>
<keyword evidence="8" id="KW-1185">Reference proteome</keyword>
<evidence type="ECO:0000256" key="5">
    <source>
        <dbReference type="RuleBase" id="RU003619"/>
    </source>
</evidence>
<dbReference type="NCBIfam" id="TIGR01028">
    <property type="entry name" value="uS7_euk_arch"/>
    <property type="match status" value="1"/>
</dbReference>
<dbReference type="Proteomes" id="UP000030755">
    <property type="component" value="Unassembled WGS sequence"/>
</dbReference>
<dbReference type="OrthoDB" id="10264639at2759"/>
<dbReference type="InterPro" id="IPR000644">
    <property type="entry name" value="CBS_dom"/>
</dbReference>
<keyword evidence="2 5" id="KW-0689">Ribosomal protein</keyword>
<evidence type="ECO:0000313" key="7">
    <source>
        <dbReference type="EMBL" id="EPZ32233.1"/>
    </source>
</evidence>
<dbReference type="SMART" id="SM00116">
    <property type="entry name" value="CBS"/>
    <property type="match status" value="4"/>
</dbReference>
<dbReference type="STRING" id="988480.A0A075APX4"/>
<feature type="domain" description="CBS" evidence="6">
    <location>
        <begin position="384"/>
        <end position="444"/>
    </location>
</feature>
<name>A0A075APX4_ROZAC</name>
<keyword evidence="4" id="KW-0129">CBS domain</keyword>
<dbReference type="PANTHER" id="PTHR11205">
    <property type="entry name" value="RIBOSOMAL PROTEIN S7"/>
    <property type="match status" value="1"/>
</dbReference>
<dbReference type="PROSITE" id="PS00052">
    <property type="entry name" value="RIBOSOMAL_S7"/>
    <property type="match status" value="1"/>
</dbReference>
<sequence length="511" mass="57920">MADAEVKLYNKWSFENVTVKDSSLVDYVEIRKKVFLPHTAGRYANKRFRKAKCPIVERLTCSLMMHGRNNGKKLLATRIVKQALEIIHLLTDENPLQIVVDAIVNTGPREDSTRIGSQGTVRRQAVDVSPLRRVNQAIALLTTGAREAAFRNPKTMAECLADELINAHKGSSNSYAIRKKDELERVAKSNLAYIKAMSKRQPSVDEVVLHTTNYLKAITCYDILPVNSKLIFLDTSLLVKKALYALLQNGVRAAPLWDQGKRAIVGILTATDFLQLILYFYDNATEFDQVRDQMNNLTIKQIRDQKIIPVGPEIFRVYPTNSVFDAANSIINYKVHRLLLMDPTALENTVISFMTPYRIINFLSVNFPHLPFFKRTIEELGIGTFHNVAKLTASTPIIEAVRMFVNRHVSALPVVDEDGILIDVYEKYDLMVLAKGDQITNYDQPLQEALLSRSEIFEGIHTCRKTDTLESILLLLRRVTAHRFIVVGERNKLEGVLSLSDILKFFVDINC</sequence>
<evidence type="ECO:0000256" key="1">
    <source>
        <dbReference type="ARBA" id="ARBA00007151"/>
    </source>
</evidence>
<dbReference type="InterPro" id="IPR020606">
    <property type="entry name" value="Ribosomal_uS7_CS"/>
</dbReference>
<feature type="domain" description="CBS" evidence="6">
    <location>
        <begin position="456"/>
        <end position="511"/>
    </location>
</feature>
<keyword evidence="3 5" id="KW-0687">Ribonucleoprotein</keyword>
<dbReference type="HOGENOM" id="CLU_533352_0_0_1"/>
<dbReference type="PROSITE" id="PS51371">
    <property type="entry name" value="CBS"/>
    <property type="match status" value="3"/>
</dbReference>
<dbReference type="CDD" id="cd04618">
    <property type="entry name" value="CBS_euAMPK_gamma-like_repeat1"/>
    <property type="match status" value="1"/>
</dbReference>
<dbReference type="CDD" id="cd04641">
    <property type="entry name" value="CBS_euAMPK_gamma-like_repeat2"/>
    <property type="match status" value="1"/>
</dbReference>
<dbReference type="Gene3D" id="1.10.455.10">
    <property type="entry name" value="Ribosomal protein S7 domain"/>
    <property type="match status" value="1"/>
</dbReference>
<dbReference type="InterPro" id="IPR000235">
    <property type="entry name" value="Ribosomal_uS7"/>
</dbReference>
<dbReference type="InterPro" id="IPR023798">
    <property type="entry name" value="Ribosomal_uS7_dom"/>
</dbReference>
<dbReference type="AlphaFoldDB" id="A0A075APX4"/>
<dbReference type="GO" id="GO:0006412">
    <property type="term" value="P:translation"/>
    <property type="evidence" value="ECO:0007669"/>
    <property type="project" value="InterPro"/>
</dbReference>
<reference evidence="7 8" key="1">
    <citation type="journal article" date="2013" name="Curr. Biol.">
        <title>Shared signatures of parasitism and phylogenomics unite Cryptomycota and microsporidia.</title>
        <authorList>
            <person name="James T.Y."/>
            <person name="Pelin A."/>
            <person name="Bonen L."/>
            <person name="Ahrendt S."/>
            <person name="Sain D."/>
            <person name="Corradi N."/>
            <person name="Stajich J.E."/>
        </authorList>
    </citation>
    <scope>NUCLEOTIDE SEQUENCE [LARGE SCALE GENOMIC DNA]</scope>
    <source>
        <strain evidence="7 8">CSF55</strain>
    </source>
</reference>
<accession>A0A075APX4</accession>
<dbReference type="InterPro" id="IPR046342">
    <property type="entry name" value="CBS_dom_sf"/>
</dbReference>
<dbReference type="GO" id="GO:0003735">
    <property type="term" value="F:structural constituent of ribosome"/>
    <property type="evidence" value="ECO:0007669"/>
    <property type="project" value="InterPro"/>
</dbReference>
<dbReference type="Pfam" id="PF00177">
    <property type="entry name" value="Ribosomal_S7"/>
    <property type="match status" value="1"/>
</dbReference>
<protein>
    <submittedName>
        <fullName evidence="7">Ribosomal protein S7 domain-containing protein</fullName>
    </submittedName>
</protein>
<proteinExistence type="inferred from homology"/>
<evidence type="ECO:0000313" key="8">
    <source>
        <dbReference type="Proteomes" id="UP000030755"/>
    </source>
</evidence>
<dbReference type="Pfam" id="PF00571">
    <property type="entry name" value="CBS"/>
    <property type="match status" value="3"/>
</dbReference>
<evidence type="ECO:0000256" key="4">
    <source>
        <dbReference type="PROSITE-ProRule" id="PRU00703"/>
    </source>
</evidence>
<gene>
    <name evidence="7" type="ORF">O9G_002585</name>
</gene>
<feature type="domain" description="CBS" evidence="6">
    <location>
        <begin position="226"/>
        <end position="285"/>
    </location>
</feature>
<dbReference type="Gene3D" id="3.10.580.10">
    <property type="entry name" value="CBS-domain"/>
    <property type="match status" value="2"/>
</dbReference>
<dbReference type="SUPFAM" id="SSF47973">
    <property type="entry name" value="Ribosomal protein S7"/>
    <property type="match status" value="1"/>
</dbReference>
<evidence type="ECO:0000259" key="6">
    <source>
        <dbReference type="PROSITE" id="PS51371"/>
    </source>
</evidence>
<dbReference type="InterPro" id="IPR005716">
    <property type="entry name" value="Ribosomal_uS7_euk/arc"/>
</dbReference>
<dbReference type="SUPFAM" id="SSF54631">
    <property type="entry name" value="CBS-domain pair"/>
    <property type="match status" value="2"/>
</dbReference>
<evidence type="ECO:0000256" key="2">
    <source>
        <dbReference type="ARBA" id="ARBA00022980"/>
    </source>
</evidence>
<evidence type="ECO:0000256" key="3">
    <source>
        <dbReference type="ARBA" id="ARBA00023274"/>
    </source>
</evidence>
<dbReference type="GO" id="GO:0003723">
    <property type="term" value="F:RNA binding"/>
    <property type="evidence" value="ECO:0007669"/>
    <property type="project" value="InterPro"/>
</dbReference>